<dbReference type="SMART" id="SM00972">
    <property type="entry name" value="SCPU"/>
    <property type="match status" value="2"/>
</dbReference>
<name>A0A8B4S9B8_COMTE</name>
<dbReference type="EMBL" id="UFXL01000001">
    <property type="protein sequence ID" value="SUY79844.1"/>
    <property type="molecule type" value="Genomic_DNA"/>
</dbReference>
<proteinExistence type="predicted"/>
<evidence type="ECO:0000313" key="3">
    <source>
        <dbReference type="EMBL" id="SUY79844.1"/>
    </source>
</evidence>
<dbReference type="InterPro" id="IPR053167">
    <property type="entry name" value="Spore_coat_component"/>
</dbReference>
<dbReference type="Pfam" id="PF05229">
    <property type="entry name" value="SCPU"/>
    <property type="match status" value="2"/>
</dbReference>
<keyword evidence="4" id="KW-1185">Reference proteome</keyword>
<feature type="domain" description="Spore coat protein U/FanG" evidence="2">
    <location>
        <begin position="220"/>
        <end position="363"/>
    </location>
</feature>
<dbReference type="Proteomes" id="UP000255070">
    <property type="component" value="Unassembled WGS sequence"/>
</dbReference>
<feature type="domain" description="Spore coat protein U/FanG" evidence="2">
    <location>
        <begin position="39"/>
        <end position="182"/>
    </location>
</feature>
<dbReference type="PANTHER" id="PTHR37089">
    <property type="entry name" value="PROTEIN U-RELATED"/>
    <property type="match status" value="1"/>
</dbReference>
<gene>
    <name evidence="3" type="ORF">NCTC10698_04791</name>
</gene>
<sequence>MEFLISLLKQTTVRMLLSLLAVSMVWLLVPTTAKAQNVVCNTFSMPNVNFGSFTPFDAPASTSGQLSFQCYNTTISLLGITSIYAAICINFGDGSAGGTAAARNMSTTGSLTPLQYQIYRSDGAVWGSYNLAGSSPPQIVLQLPSAWLVNGVFGSYNYQSATIPFTANIGSGQSTTIPGAYRSDFSTTQASIIVRTGSSNTVTCLGQSTSSANVVLSQATLSFSVTATVQKACQIQISSASNMDFGNINPLTTGPFDTSSSLNARCTSTTPYNIALEPSGTPTPTDGKGTLRNAGTASNNPDTYVSYGLYRDAGRSLPWGNVSNSNTFGGTGTGSYAASPINIYGRISNGNVRPGSYTDNVIVNVLY</sequence>
<feature type="region of interest" description="Disordered" evidence="1">
    <location>
        <begin position="277"/>
        <end position="297"/>
    </location>
</feature>
<accession>A0A8B4S9B8</accession>
<dbReference type="InterPro" id="IPR007893">
    <property type="entry name" value="Spore_coat_U/FanG"/>
</dbReference>
<organism evidence="3 4">
    <name type="scientific">Comamonas testosteroni</name>
    <name type="common">Pseudomonas testosteroni</name>
    <dbReference type="NCBI Taxonomy" id="285"/>
    <lineage>
        <taxon>Bacteria</taxon>
        <taxon>Pseudomonadati</taxon>
        <taxon>Pseudomonadota</taxon>
        <taxon>Betaproteobacteria</taxon>
        <taxon>Burkholderiales</taxon>
        <taxon>Comamonadaceae</taxon>
        <taxon>Comamonas</taxon>
    </lineage>
</organism>
<comment type="caution">
    <text evidence="3">The sequence shown here is derived from an EMBL/GenBank/DDBJ whole genome shotgun (WGS) entry which is preliminary data.</text>
</comment>
<protein>
    <submittedName>
        <fullName evidence="3">Uncharacterized secreted protein</fullName>
    </submittedName>
</protein>
<evidence type="ECO:0000256" key="1">
    <source>
        <dbReference type="SAM" id="MobiDB-lite"/>
    </source>
</evidence>
<reference evidence="3 4" key="1">
    <citation type="submission" date="2018-06" db="EMBL/GenBank/DDBJ databases">
        <authorList>
            <consortium name="Pathogen Informatics"/>
            <person name="Doyle S."/>
        </authorList>
    </citation>
    <scope>NUCLEOTIDE SEQUENCE [LARGE SCALE GENOMIC DNA]</scope>
    <source>
        <strain evidence="3 4">NCTC10698</strain>
    </source>
</reference>
<dbReference type="PANTHER" id="PTHR37089:SF4">
    <property type="entry name" value="EXPORTED PROTEIN"/>
    <property type="match status" value="1"/>
</dbReference>
<evidence type="ECO:0000259" key="2">
    <source>
        <dbReference type="Pfam" id="PF05229"/>
    </source>
</evidence>
<dbReference type="AlphaFoldDB" id="A0A8B4S9B8"/>
<evidence type="ECO:0000313" key="4">
    <source>
        <dbReference type="Proteomes" id="UP000255070"/>
    </source>
</evidence>